<evidence type="ECO:0000259" key="2">
    <source>
        <dbReference type="Pfam" id="PF11160"/>
    </source>
</evidence>
<organism evidence="3 4">
    <name type="scientific">Yoonia algicola</name>
    <dbReference type="NCBI Taxonomy" id="3137368"/>
    <lineage>
        <taxon>Bacteria</taxon>
        <taxon>Pseudomonadati</taxon>
        <taxon>Pseudomonadota</taxon>
        <taxon>Alphaproteobacteria</taxon>
        <taxon>Rhodobacterales</taxon>
        <taxon>Paracoccaceae</taxon>
        <taxon>Yoonia</taxon>
    </lineage>
</organism>
<reference evidence="3 4" key="1">
    <citation type="submission" date="2024-04" db="EMBL/GenBank/DDBJ databases">
        <title>Phylogenomic analyses of a clade within the roseobacter group suggest taxonomic reassignments of species of the genera Aestuariivita, Citreicella, Loktanella, Nautella, Pelagibaca, Ruegeria, Thalassobius, Thiobacimonas and Tropicibacter, and the proposal o.</title>
        <authorList>
            <person name="Jeon C.O."/>
        </authorList>
    </citation>
    <scope>NUCLEOTIDE SEQUENCE [LARGE SCALE GENOMIC DNA]</scope>
    <source>
        <strain evidence="3 4">G8-12</strain>
    </source>
</reference>
<proteinExistence type="predicted"/>
<dbReference type="InterPro" id="IPR021331">
    <property type="entry name" value="Hva1_TUDOR"/>
</dbReference>
<dbReference type="RefSeq" id="WP_342069852.1">
    <property type="nucleotide sequence ID" value="NZ_CP151762.1"/>
</dbReference>
<evidence type="ECO:0000313" key="4">
    <source>
        <dbReference type="Proteomes" id="UP001451782"/>
    </source>
</evidence>
<evidence type="ECO:0000256" key="1">
    <source>
        <dbReference type="SAM" id="MobiDB-lite"/>
    </source>
</evidence>
<dbReference type="Proteomes" id="UP001451782">
    <property type="component" value="Chromosome"/>
</dbReference>
<dbReference type="EMBL" id="CP151762">
    <property type="protein sequence ID" value="WZU63471.1"/>
    <property type="molecule type" value="Genomic_DNA"/>
</dbReference>
<gene>
    <name evidence="3" type="ORF">AABB28_16745</name>
</gene>
<evidence type="ECO:0000313" key="3">
    <source>
        <dbReference type="EMBL" id="WZU63471.1"/>
    </source>
</evidence>
<name>A0AAN0M1K7_9RHOB</name>
<dbReference type="AlphaFoldDB" id="A0AAN0M1K7"/>
<dbReference type="KEGG" id="yag:AABB28_16745"/>
<dbReference type="Pfam" id="PF11160">
    <property type="entry name" value="Hva1_TUDOR"/>
    <property type="match status" value="1"/>
</dbReference>
<accession>A0AAN0M1K7</accession>
<feature type="domain" description="Hypervirulence associated protein TUDOR" evidence="2">
    <location>
        <begin position="6"/>
        <end position="67"/>
    </location>
</feature>
<keyword evidence="4" id="KW-1185">Reference proteome</keyword>
<sequence length="70" mass="7503">MAYQSGEDVQWSWGNGTAGGKIDKIHEGKITRTIKGTEVTRNGSAQDPALEIEQDDGTKVLKLASEVSKA</sequence>
<feature type="region of interest" description="Disordered" evidence="1">
    <location>
        <begin position="1"/>
        <end position="24"/>
    </location>
</feature>
<protein>
    <submittedName>
        <fullName evidence="3">DUF2945 domain-containing protein</fullName>
    </submittedName>
</protein>